<dbReference type="EMBL" id="QZKU01000128">
    <property type="protein sequence ID" value="RJP16182.1"/>
    <property type="molecule type" value="Genomic_DNA"/>
</dbReference>
<protein>
    <submittedName>
        <fullName evidence="1">Uncharacterized protein</fullName>
    </submittedName>
</protein>
<gene>
    <name evidence="1" type="ORF">C4520_19440</name>
</gene>
<evidence type="ECO:0000313" key="1">
    <source>
        <dbReference type="EMBL" id="RJP16182.1"/>
    </source>
</evidence>
<sequence>MTHTLNRRGISDERPGEEIVVLCMAHCTEKANKADAMRSIAATILKYRPSNYLGKPLGLEPEGLQMMAPVAGVVTAVFNNKEDVRRLIGDLKEQKLGVSVVLSGLFSDVRDICGSNGLNEHTYHMSLGIFGKTECLPDEKTLEITTQCGHSLISPALVADVVRKMKRAKITAAEGAALLVKPCACGIGNPERIERIVQEMVTEGGKA</sequence>
<proteinExistence type="predicted"/>
<organism evidence="1 2">
    <name type="scientific">Abyssobacteria bacterium (strain SURF_5)</name>
    <dbReference type="NCBI Taxonomy" id="2093360"/>
    <lineage>
        <taxon>Bacteria</taxon>
        <taxon>Pseudomonadati</taxon>
        <taxon>Candidatus Hydrogenedentota</taxon>
        <taxon>Candidatus Abyssobacteria</taxon>
    </lineage>
</organism>
<name>A0A3A4N9U9_ABYX5</name>
<dbReference type="AlphaFoldDB" id="A0A3A4N9U9"/>
<dbReference type="Proteomes" id="UP000265882">
    <property type="component" value="Unassembled WGS sequence"/>
</dbReference>
<reference evidence="1 2" key="1">
    <citation type="journal article" date="2017" name="ISME J.">
        <title>Energy and carbon metabolisms in a deep terrestrial subsurface fluid microbial community.</title>
        <authorList>
            <person name="Momper L."/>
            <person name="Jungbluth S.P."/>
            <person name="Lee M.D."/>
            <person name="Amend J.P."/>
        </authorList>
    </citation>
    <scope>NUCLEOTIDE SEQUENCE [LARGE SCALE GENOMIC DNA]</scope>
    <source>
        <strain evidence="1">SURF_5</strain>
    </source>
</reference>
<evidence type="ECO:0000313" key="2">
    <source>
        <dbReference type="Proteomes" id="UP000265882"/>
    </source>
</evidence>
<accession>A0A3A4N9U9</accession>
<comment type="caution">
    <text evidence="1">The sequence shown here is derived from an EMBL/GenBank/DDBJ whole genome shotgun (WGS) entry which is preliminary data.</text>
</comment>